<evidence type="ECO:0000256" key="1">
    <source>
        <dbReference type="SAM" id="MobiDB-lite"/>
    </source>
</evidence>
<dbReference type="AlphaFoldDB" id="A0A8S2A0Y9"/>
<accession>A0A8S2A0Y9</accession>
<evidence type="ECO:0000313" key="3">
    <source>
        <dbReference type="Proteomes" id="UP000682877"/>
    </source>
</evidence>
<protein>
    <submittedName>
        <fullName evidence="2">Uncharacterized protein</fullName>
    </submittedName>
</protein>
<sequence length="82" mass="8685">MAGEEIEKPTESAGTKEQGLHVETSGQSIRSLEEIHQMHAEILRPTGKAAEEVDTLSDSLAVKACESPVAQSLELDLNGSPA</sequence>
<dbReference type="EMBL" id="LR999454">
    <property type="protein sequence ID" value="CAE5999621.1"/>
    <property type="molecule type" value="Genomic_DNA"/>
</dbReference>
<evidence type="ECO:0000313" key="2">
    <source>
        <dbReference type="EMBL" id="CAE5999621.1"/>
    </source>
</evidence>
<feature type="compositionally biased region" description="Basic and acidic residues" evidence="1">
    <location>
        <begin position="1"/>
        <end position="10"/>
    </location>
</feature>
<organism evidence="2 3">
    <name type="scientific">Arabidopsis arenosa</name>
    <name type="common">Sand rock-cress</name>
    <name type="synonym">Cardaminopsis arenosa</name>
    <dbReference type="NCBI Taxonomy" id="38785"/>
    <lineage>
        <taxon>Eukaryota</taxon>
        <taxon>Viridiplantae</taxon>
        <taxon>Streptophyta</taxon>
        <taxon>Embryophyta</taxon>
        <taxon>Tracheophyta</taxon>
        <taxon>Spermatophyta</taxon>
        <taxon>Magnoliopsida</taxon>
        <taxon>eudicotyledons</taxon>
        <taxon>Gunneridae</taxon>
        <taxon>Pentapetalae</taxon>
        <taxon>rosids</taxon>
        <taxon>malvids</taxon>
        <taxon>Brassicales</taxon>
        <taxon>Brassicaceae</taxon>
        <taxon>Camelineae</taxon>
        <taxon>Arabidopsis</taxon>
    </lineage>
</organism>
<reference evidence="2" key="1">
    <citation type="submission" date="2021-01" db="EMBL/GenBank/DDBJ databases">
        <authorList>
            <person name="Bezrukov I."/>
        </authorList>
    </citation>
    <scope>NUCLEOTIDE SEQUENCE</scope>
</reference>
<name>A0A8S2A0Y9_ARAAE</name>
<proteinExistence type="predicted"/>
<dbReference type="Proteomes" id="UP000682877">
    <property type="component" value="Chromosome 4"/>
</dbReference>
<feature type="region of interest" description="Disordered" evidence="1">
    <location>
        <begin position="1"/>
        <end position="27"/>
    </location>
</feature>
<keyword evidence="3" id="KW-1185">Reference proteome</keyword>
<gene>
    <name evidence="2" type="ORF">AARE701A_LOCUS9157</name>
</gene>